<feature type="compositionally biased region" description="Basic and acidic residues" evidence="1">
    <location>
        <begin position="15"/>
        <end position="27"/>
    </location>
</feature>
<dbReference type="EMBL" id="MUJZ01020799">
    <property type="protein sequence ID" value="OTF79913.1"/>
    <property type="molecule type" value="Genomic_DNA"/>
</dbReference>
<reference evidence="3 4" key="1">
    <citation type="submission" date="2017-03" db="EMBL/GenBank/DDBJ databases">
        <title>Genome Survey of Euroglyphus maynei.</title>
        <authorList>
            <person name="Arlian L.G."/>
            <person name="Morgan M.S."/>
            <person name="Rider S.D."/>
        </authorList>
    </citation>
    <scope>NUCLEOTIDE SEQUENCE [LARGE SCALE GENOMIC DNA]</scope>
    <source>
        <strain evidence="3">Arlian Lab</strain>
        <tissue evidence="3">Whole body</tissue>
    </source>
</reference>
<accession>A0A1Y3BJC3</accession>
<dbReference type="SUPFAM" id="SSF52540">
    <property type="entry name" value="P-loop containing nucleoside triphosphate hydrolases"/>
    <property type="match status" value="1"/>
</dbReference>
<keyword evidence="4" id="KW-1185">Reference proteome</keyword>
<comment type="caution">
    <text evidence="3">The sequence shown here is derived from an EMBL/GenBank/DDBJ whole genome shotgun (WGS) entry which is preliminary data.</text>
</comment>
<dbReference type="PANTHER" id="PTHR43038:SF3">
    <property type="entry name" value="ABC TRANSPORTER G FAMILY MEMBER 20 ISOFORM X1"/>
    <property type="match status" value="1"/>
</dbReference>
<evidence type="ECO:0000259" key="2">
    <source>
        <dbReference type="Pfam" id="PF00005"/>
    </source>
</evidence>
<organism evidence="3 4">
    <name type="scientific">Euroglyphus maynei</name>
    <name type="common">Mayne's house dust mite</name>
    <dbReference type="NCBI Taxonomy" id="6958"/>
    <lineage>
        <taxon>Eukaryota</taxon>
        <taxon>Metazoa</taxon>
        <taxon>Ecdysozoa</taxon>
        <taxon>Arthropoda</taxon>
        <taxon>Chelicerata</taxon>
        <taxon>Arachnida</taxon>
        <taxon>Acari</taxon>
        <taxon>Acariformes</taxon>
        <taxon>Sarcoptiformes</taxon>
        <taxon>Astigmata</taxon>
        <taxon>Psoroptidia</taxon>
        <taxon>Analgoidea</taxon>
        <taxon>Pyroglyphidae</taxon>
        <taxon>Pyroglyphinae</taxon>
        <taxon>Euroglyphus</taxon>
    </lineage>
</organism>
<dbReference type="InterPro" id="IPR003439">
    <property type="entry name" value="ABC_transporter-like_ATP-bd"/>
</dbReference>
<gene>
    <name evidence="3" type="ORF">BLA29_011152</name>
</gene>
<protein>
    <recommendedName>
        <fullName evidence="2">ABC transporter domain-containing protein</fullName>
    </recommendedName>
</protein>
<dbReference type="InterPro" id="IPR027417">
    <property type="entry name" value="P-loop_NTPase"/>
</dbReference>
<feature type="region of interest" description="Disordered" evidence="1">
    <location>
        <begin position="15"/>
        <end position="43"/>
    </location>
</feature>
<dbReference type="GO" id="GO:0016887">
    <property type="term" value="F:ATP hydrolysis activity"/>
    <property type="evidence" value="ECO:0007669"/>
    <property type="project" value="InterPro"/>
</dbReference>
<sequence>MKTFIDTNVDMGELNENKISRENDNSGKPRPFRLKNLNKNYSNPNDDDENFMIELIEVSITNNGKQLLFDSLNLRIENGQIFGVIGSKRTGKTSLLETIATIRLPNSGTVTYYGEHYDQPVRIGFMPQTNGFFPNLTIAENLILMTRLHGLSMDVADNRYDRLINVIGISEAKQPLLQLNQSQQSLISLSLASIHSPSVLILDEPDF</sequence>
<feature type="domain" description="ABC transporter" evidence="2">
    <location>
        <begin position="70"/>
        <end position="205"/>
    </location>
</feature>
<dbReference type="Pfam" id="PF00005">
    <property type="entry name" value="ABC_tran"/>
    <property type="match status" value="1"/>
</dbReference>
<evidence type="ECO:0000313" key="4">
    <source>
        <dbReference type="Proteomes" id="UP000194236"/>
    </source>
</evidence>
<proteinExistence type="predicted"/>
<evidence type="ECO:0000256" key="1">
    <source>
        <dbReference type="SAM" id="MobiDB-lite"/>
    </source>
</evidence>
<dbReference type="AlphaFoldDB" id="A0A1Y3BJC3"/>
<name>A0A1Y3BJC3_EURMA</name>
<dbReference type="Proteomes" id="UP000194236">
    <property type="component" value="Unassembled WGS sequence"/>
</dbReference>
<dbReference type="GO" id="GO:0005524">
    <property type="term" value="F:ATP binding"/>
    <property type="evidence" value="ECO:0007669"/>
    <property type="project" value="InterPro"/>
</dbReference>
<dbReference type="OrthoDB" id="8093056at2759"/>
<dbReference type="Gene3D" id="3.40.50.300">
    <property type="entry name" value="P-loop containing nucleotide triphosphate hydrolases"/>
    <property type="match status" value="1"/>
</dbReference>
<dbReference type="PANTHER" id="PTHR43038">
    <property type="entry name" value="ATP-BINDING CASSETTE, SUB-FAMILY H, MEMBER 1"/>
    <property type="match status" value="1"/>
</dbReference>
<evidence type="ECO:0000313" key="3">
    <source>
        <dbReference type="EMBL" id="OTF79913.1"/>
    </source>
</evidence>
<feature type="non-terminal residue" evidence="3">
    <location>
        <position position="207"/>
    </location>
</feature>